<dbReference type="SUPFAM" id="SSF55729">
    <property type="entry name" value="Acyl-CoA N-acyltransferases (Nat)"/>
    <property type="match status" value="1"/>
</dbReference>
<dbReference type="GO" id="GO:0016747">
    <property type="term" value="F:acyltransferase activity, transferring groups other than amino-acyl groups"/>
    <property type="evidence" value="ECO:0007669"/>
    <property type="project" value="InterPro"/>
</dbReference>
<evidence type="ECO:0000259" key="1">
    <source>
        <dbReference type="PROSITE" id="PS51186"/>
    </source>
</evidence>
<feature type="domain" description="N-acetyltransferase" evidence="1">
    <location>
        <begin position="21"/>
        <end position="175"/>
    </location>
</feature>
<dbReference type="InterPro" id="IPR000182">
    <property type="entry name" value="GNAT_dom"/>
</dbReference>
<dbReference type="PANTHER" id="PTHR43072">
    <property type="entry name" value="N-ACETYLTRANSFERASE"/>
    <property type="match status" value="1"/>
</dbReference>
<dbReference type="Proteomes" id="UP000547674">
    <property type="component" value="Unassembled WGS sequence"/>
</dbReference>
<dbReference type="EMBL" id="JABDJR010000063">
    <property type="protein sequence ID" value="NNF05494.1"/>
    <property type="molecule type" value="Genomic_DNA"/>
</dbReference>
<keyword evidence="2" id="KW-0808">Transferase</keyword>
<name>A0A7Y2H100_UNCEI</name>
<dbReference type="PROSITE" id="PS51186">
    <property type="entry name" value="GNAT"/>
    <property type="match status" value="1"/>
</dbReference>
<dbReference type="AlphaFoldDB" id="A0A7Y2H100"/>
<organism evidence="2 3">
    <name type="scientific">Eiseniibacteriota bacterium</name>
    <dbReference type="NCBI Taxonomy" id="2212470"/>
    <lineage>
        <taxon>Bacteria</taxon>
        <taxon>Candidatus Eiseniibacteriota</taxon>
    </lineage>
</organism>
<proteinExistence type="predicted"/>
<dbReference type="Pfam" id="PF00583">
    <property type="entry name" value="Acetyltransf_1"/>
    <property type="match status" value="1"/>
</dbReference>
<comment type="caution">
    <text evidence="2">The sequence shown here is derived from an EMBL/GenBank/DDBJ whole genome shotgun (WGS) entry which is preliminary data.</text>
</comment>
<sequence>MIKFSKYQPDRPAASKSIDEWQVEPAQPGDMRAIAELTAERDGGDPVLYERLIVEKQNASPDPTHLFVARQHEGVVGYGRVSFNRYESIPTGWYLAGLSVATDKRRFGIGRSLTEHRIEWVSRKADELFYFANSRNLASIDLHLSLGFREIVRGISVPGITFRDGVGILYRLDLGTKSK</sequence>
<dbReference type="Gene3D" id="3.40.630.30">
    <property type="match status" value="1"/>
</dbReference>
<dbReference type="InterPro" id="IPR016181">
    <property type="entry name" value="Acyl_CoA_acyltransferase"/>
</dbReference>
<reference evidence="2 3" key="1">
    <citation type="submission" date="2020-03" db="EMBL/GenBank/DDBJ databases">
        <title>Metabolic flexibility allows generalist bacteria to become dominant in a frequently disturbed ecosystem.</title>
        <authorList>
            <person name="Chen Y.-J."/>
            <person name="Leung P.M."/>
            <person name="Bay S.K."/>
            <person name="Hugenholtz P."/>
            <person name="Kessler A.J."/>
            <person name="Shelley G."/>
            <person name="Waite D.W."/>
            <person name="Cook P.L."/>
            <person name="Greening C."/>
        </authorList>
    </citation>
    <scope>NUCLEOTIDE SEQUENCE [LARGE SCALE GENOMIC DNA]</scope>
    <source>
        <strain evidence="2">SS_bin_28</strain>
    </source>
</reference>
<gene>
    <name evidence="2" type="ORF">HKN21_01915</name>
</gene>
<evidence type="ECO:0000313" key="2">
    <source>
        <dbReference type="EMBL" id="NNF05494.1"/>
    </source>
</evidence>
<evidence type="ECO:0000313" key="3">
    <source>
        <dbReference type="Proteomes" id="UP000547674"/>
    </source>
</evidence>
<dbReference type="CDD" id="cd04301">
    <property type="entry name" value="NAT_SF"/>
    <property type="match status" value="1"/>
</dbReference>
<protein>
    <submittedName>
        <fullName evidence="2">GNAT family N-acetyltransferase</fullName>
    </submittedName>
</protein>
<accession>A0A7Y2H100</accession>